<protein>
    <recommendedName>
        <fullName evidence="3 10">Beta sliding clamp</fullName>
    </recommendedName>
</protein>
<evidence type="ECO:0000256" key="2">
    <source>
        <dbReference type="ARBA" id="ARBA00010752"/>
    </source>
</evidence>
<dbReference type="InterPro" id="IPR022634">
    <property type="entry name" value="DNA_polIII_beta_N"/>
</dbReference>
<keyword evidence="8 10" id="KW-0239">DNA-directed DNA polymerase</keyword>
<dbReference type="SMART" id="SM00480">
    <property type="entry name" value="POL3Bc"/>
    <property type="match status" value="1"/>
</dbReference>
<dbReference type="RefSeq" id="WP_027889065.1">
    <property type="nucleotide sequence ID" value="NZ_CALXYH010000002.1"/>
</dbReference>
<dbReference type="GO" id="GO:0003887">
    <property type="term" value="F:DNA-directed DNA polymerase activity"/>
    <property type="evidence" value="ECO:0007669"/>
    <property type="project" value="UniProtKB-UniRule"/>
</dbReference>
<name>A0A239U314_9FIRM</name>
<dbReference type="PANTHER" id="PTHR30478:SF0">
    <property type="entry name" value="BETA SLIDING CLAMP"/>
    <property type="match status" value="1"/>
</dbReference>
<keyword evidence="9" id="KW-0238">DNA-binding</keyword>
<dbReference type="Gene3D" id="3.10.150.10">
    <property type="entry name" value="DNA Polymerase III, subunit A, domain 2"/>
    <property type="match status" value="1"/>
</dbReference>
<dbReference type="GeneID" id="78507896"/>
<reference evidence="14 15" key="1">
    <citation type="submission" date="2017-06" db="EMBL/GenBank/DDBJ databases">
        <authorList>
            <consortium name="Pathogen Informatics"/>
        </authorList>
    </citation>
    <scope>NUCLEOTIDE SEQUENCE [LARGE SCALE GENOMIC DNA]</scope>
    <source>
        <strain evidence="14 15">NCTC10570</strain>
    </source>
</reference>
<feature type="domain" description="DNA polymerase III beta sliding clamp N-terminal" evidence="11">
    <location>
        <begin position="1"/>
        <end position="119"/>
    </location>
</feature>
<evidence type="ECO:0000313" key="14">
    <source>
        <dbReference type="EMBL" id="SNV04009.1"/>
    </source>
</evidence>
<evidence type="ECO:0000259" key="13">
    <source>
        <dbReference type="Pfam" id="PF02768"/>
    </source>
</evidence>
<evidence type="ECO:0000256" key="8">
    <source>
        <dbReference type="ARBA" id="ARBA00022932"/>
    </source>
</evidence>
<comment type="subunit">
    <text evidence="10">Forms a ring-shaped head-to-tail homodimer around DNA.</text>
</comment>
<evidence type="ECO:0000256" key="6">
    <source>
        <dbReference type="ARBA" id="ARBA00022695"/>
    </source>
</evidence>
<proteinExistence type="inferred from homology"/>
<dbReference type="GO" id="GO:0006271">
    <property type="term" value="P:DNA strand elongation involved in DNA replication"/>
    <property type="evidence" value="ECO:0007669"/>
    <property type="project" value="TreeGrafter"/>
</dbReference>
<dbReference type="GO" id="GO:0008408">
    <property type="term" value="F:3'-5' exonuclease activity"/>
    <property type="evidence" value="ECO:0007669"/>
    <property type="project" value="InterPro"/>
</dbReference>
<comment type="subcellular location">
    <subcellularLocation>
        <location evidence="1 10">Cytoplasm</location>
    </subcellularLocation>
</comment>
<dbReference type="PANTHER" id="PTHR30478">
    <property type="entry name" value="DNA POLYMERASE III SUBUNIT BETA"/>
    <property type="match status" value="1"/>
</dbReference>
<dbReference type="eggNOG" id="COG0592">
    <property type="taxonomic scope" value="Bacteria"/>
</dbReference>
<dbReference type="PIRSF" id="PIRSF000804">
    <property type="entry name" value="DNA_pol_III_b"/>
    <property type="match status" value="1"/>
</dbReference>
<comment type="function">
    <text evidence="10">Confers DNA tethering and processivity to DNA polymerases and other proteins. Acts as a clamp, forming a ring around DNA (a reaction catalyzed by the clamp-loading complex) which diffuses in an ATP-independent manner freely and bidirectionally along dsDNA. Initially characterized for its ability to contact the catalytic subunit of DNA polymerase III (Pol III), a complex, multichain enzyme responsible for most of the replicative synthesis in bacteria; Pol III exhibits 3'-5' exonuclease proofreading activity. The beta chain is required for initiation of replication as well as for processivity of DNA replication.</text>
</comment>
<feature type="domain" description="DNA polymerase III beta sliding clamp central" evidence="12">
    <location>
        <begin position="130"/>
        <end position="245"/>
    </location>
</feature>
<dbReference type="InterPro" id="IPR022635">
    <property type="entry name" value="DNA_polIII_beta_C"/>
</dbReference>
<evidence type="ECO:0000256" key="9">
    <source>
        <dbReference type="ARBA" id="ARBA00023125"/>
    </source>
</evidence>
<dbReference type="GO" id="GO:0009360">
    <property type="term" value="C:DNA polymerase III complex"/>
    <property type="evidence" value="ECO:0007669"/>
    <property type="project" value="InterPro"/>
</dbReference>
<evidence type="ECO:0000256" key="10">
    <source>
        <dbReference type="PIRNR" id="PIRNR000804"/>
    </source>
</evidence>
<comment type="similarity">
    <text evidence="2 10">Belongs to the beta sliding clamp family.</text>
</comment>
<dbReference type="EMBL" id="LT906446">
    <property type="protein sequence ID" value="SNV04009.1"/>
    <property type="molecule type" value="Genomic_DNA"/>
</dbReference>
<dbReference type="CDD" id="cd00140">
    <property type="entry name" value="beta_clamp"/>
    <property type="match status" value="1"/>
</dbReference>
<evidence type="ECO:0000256" key="7">
    <source>
        <dbReference type="ARBA" id="ARBA00022705"/>
    </source>
</evidence>
<dbReference type="SUPFAM" id="SSF55979">
    <property type="entry name" value="DNA clamp"/>
    <property type="match status" value="3"/>
</dbReference>
<keyword evidence="15" id="KW-1185">Reference proteome</keyword>
<evidence type="ECO:0000313" key="15">
    <source>
        <dbReference type="Proteomes" id="UP000215383"/>
    </source>
</evidence>
<evidence type="ECO:0000256" key="1">
    <source>
        <dbReference type="ARBA" id="ARBA00004496"/>
    </source>
</evidence>
<dbReference type="Pfam" id="PF00712">
    <property type="entry name" value="DNA_pol3_beta"/>
    <property type="match status" value="1"/>
</dbReference>
<evidence type="ECO:0000256" key="3">
    <source>
        <dbReference type="ARBA" id="ARBA00021035"/>
    </source>
</evidence>
<keyword evidence="5 10" id="KW-0808">Transferase</keyword>
<gene>
    <name evidence="14" type="primary">dnaN</name>
    <name evidence="14" type="ORF">SAMEA4364220_01912</name>
</gene>
<sequence>MKITCEKRELTQAIQTVLKAIPSRPQMPILSGIYIKASENTLELKATDYELSITCKIDANINEEGTIVLPGKYLYEVIRTLPGDYVEIKNNETDNSVNISSNAAQFNLLNMQATDFPIIEKLQGQINFTLKNNVFLNFIKKTSFACSTDESRPVFTGCLIDINNNNIVMAATNMHRLALIRENIGNLTNDNLKIIIPAKILNEFIHIFNSDIPEDVKISCTHNKISFSYENIYVISRLIEGQFPDYNRVIPKEFKTNVIINKSEFQSALDRVSLISRSEDYNIIHFEFIDDRVRISSDNPNIGKAEETIKVQIEGPGINISFNAKYIMDVLKAIENENFIFSFNQPLTTASIREENNSNFTYVVTPVRTKSM</sequence>
<keyword evidence="4 10" id="KW-0963">Cytoplasm</keyword>
<dbReference type="InterPro" id="IPR046938">
    <property type="entry name" value="DNA_clamp_sf"/>
</dbReference>
<dbReference type="Pfam" id="PF02767">
    <property type="entry name" value="DNA_pol3_beta_2"/>
    <property type="match status" value="1"/>
</dbReference>
<accession>A0A239U314</accession>
<organism evidence="14 15">
    <name type="scientific">Megamonas hypermegale</name>
    <dbReference type="NCBI Taxonomy" id="158847"/>
    <lineage>
        <taxon>Bacteria</taxon>
        <taxon>Bacillati</taxon>
        <taxon>Bacillota</taxon>
        <taxon>Negativicutes</taxon>
        <taxon>Selenomonadales</taxon>
        <taxon>Selenomonadaceae</taxon>
        <taxon>Megamonas</taxon>
    </lineage>
</organism>
<feature type="domain" description="DNA polymerase III beta sliding clamp C-terminal" evidence="13">
    <location>
        <begin position="248"/>
        <end position="368"/>
    </location>
</feature>
<dbReference type="Pfam" id="PF02768">
    <property type="entry name" value="DNA_pol3_beta_3"/>
    <property type="match status" value="1"/>
</dbReference>
<keyword evidence="7 10" id="KW-0235">DNA replication</keyword>
<dbReference type="InterPro" id="IPR022637">
    <property type="entry name" value="DNA_polIII_beta_cen"/>
</dbReference>
<dbReference type="NCBIfam" id="TIGR00663">
    <property type="entry name" value="dnan"/>
    <property type="match status" value="1"/>
</dbReference>
<evidence type="ECO:0000259" key="11">
    <source>
        <dbReference type="Pfam" id="PF00712"/>
    </source>
</evidence>
<dbReference type="InterPro" id="IPR001001">
    <property type="entry name" value="DNA_polIII_beta"/>
</dbReference>
<dbReference type="GO" id="GO:0005737">
    <property type="term" value="C:cytoplasm"/>
    <property type="evidence" value="ECO:0007669"/>
    <property type="project" value="UniProtKB-SubCell"/>
</dbReference>
<evidence type="ECO:0000259" key="12">
    <source>
        <dbReference type="Pfam" id="PF02767"/>
    </source>
</evidence>
<dbReference type="Gene3D" id="3.70.10.10">
    <property type="match status" value="1"/>
</dbReference>
<dbReference type="Proteomes" id="UP000215383">
    <property type="component" value="Chromosome 1"/>
</dbReference>
<dbReference type="GO" id="GO:0003677">
    <property type="term" value="F:DNA binding"/>
    <property type="evidence" value="ECO:0007669"/>
    <property type="project" value="UniProtKB-UniRule"/>
</dbReference>
<keyword evidence="6 10" id="KW-0548">Nucleotidyltransferase</keyword>
<evidence type="ECO:0000256" key="4">
    <source>
        <dbReference type="ARBA" id="ARBA00022490"/>
    </source>
</evidence>
<evidence type="ECO:0000256" key="5">
    <source>
        <dbReference type="ARBA" id="ARBA00022679"/>
    </source>
</evidence>
<dbReference type="AlphaFoldDB" id="A0A239U314"/>